<dbReference type="PRINTS" id="PR01590">
    <property type="entry name" value="HTHFIS"/>
</dbReference>
<dbReference type="InterPro" id="IPR011785">
    <property type="entry name" value="Tscrpt_reg_PpsR-CrtJ"/>
</dbReference>
<dbReference type="NCBIfam" id="TIGR00229">
    <property type="entry name" value="sensory_box"/>
    <property type="match status" value="1"/>
</dbReference>
<dbReference type="InterPro" id="IPR035965">
    <property type="entry name" value="PAS-like_dom_sf"/>
</dbReference>
<sequence length="464" mass="50607">MDAVTTGALVAVAADVSLVVDKEGAIIDVAFSNADLAKELGGKWLGRRWADLVTSETRPKIDDLLHEANPREPTRWRQVNHPSASGGADVPVRYCAVRIETESRVVAVGRDLRALAALQRRLADAQQDMEREYARIRDAEKRYRLLFQLSNEPVAIVDANSQRIVELNPAAATLFGVDPRRISGTSFNELFETRSRQAIQSFIAAARLAPRVDNVMVEIAAKGVRVLISGSLFRQDSAAHLLVLFSRVEAGAGPRSEQDANLLQMVVAMPEAFVVISSDLRVVSANAAFLDLAQVGVEAQTRGEKIERWLGRPSIDVGILFANLRAHGAVRHFSTIVRGELGSNEDVEVAGVLLPGAGDPFYGLTIRAVGWRPGSERLGGRELPRTVEHFIDLVGRVPLKSLVRETTDLIERLCIEAALELTHDNRAAAAEMLGLSRQGFYAKLRRYGLGDLGEDDSALDDDGV</sequence>
<comment type="caution">
    <text evidence="3">The sequence shown here is derived from an EMBL/GenBank/DDBJ whole genome shotgun (WGS) entry which is preliminary data.</text>
</comment>
<dbReference type="Pfam" id="PF02954">
    <property type="entry name" value="HTH_8"/>
    <property type="match status" value="1"/>
</dbReference>
<dbReference type="Gene3D" id="1.20.5.430">
    <property type="match status" value="1"/>
</dbReference>
<dbReference type="SUPFAM" id="SSF55785">
    <property type="entry name" value="PYP-like sensor domain (PAS domain)"/>
    <property type="match status" value="1"/>
</dbReference>
<dbReference type="InterPro" id="IPR009057">
    <property type="entry name" value="Homeodomain-like_sf"/>
</dbReference>
<dbReference type="GO" id="GO:0043565">
    <property type="term" value="F:sequence-specific DNA binding"/>
    <property type="evidence" value="ECO:0007669"/>
    <property type="project" value="InterPro"/>
</dbReference>
<dbReference type="AlphaFoldDB" id="A0A2S6NCD2"/>
<evidence type="ECO:0000313" key="3">
    <source>
        <dbReference type="EMBL" id="PPQ32273.1"/>
    </source>
</evidence>
<dbReference type="NCBIfam" id="TIGR02040">
    <property type="entry name" value="PpsR-CrtJ"/>
    <property type="match status" value="1"/>
</dbReference>
<feature type="domain" description="PAS" evidence="2">
    <location>
        <begin position="139"/>
        <end position="203"/>
    </location>
</feature>
<organism evidence="3 4">
    <name type="scientific">Rhodoblastus sphagnicola</name>
    <dbReference type="NCBI Taxonomy" id="333368"/>
    <lineage>
        <taxon>Bacteria</taxon>
        <taxon>Pseudomonadati</taxon>
        <taxon>Pseudomonadota</taxon>
        <taxon>Alphaproteobacteria</taxon>
        <taxon>Hyphomicrobiales</taxon>
        <taxon>Rhodoblastaceae</taxon>
        <taxon>Rhodoblastus</taxon>
    </lineage>
</organism>
<dbReference type="Gene3D" id="1.10.10.60">
    <property type="entry name" value="Homeodomain-like"/>
    <property type="match status" value="1"/>
</dbReference>
<dbReference type="Pfam" id="PF13188">
    <property type="entry name" value="PAS_8"/>
    <property type="match status" value="2"/>
</dbReference>
<evidence type="ECO:0000259" key="2">
    <source>
        <dbReference type="PROSITE" id="PS50112"/>
    </source>
</evidence>
<evidence type="ECO:0000313" key="4">
    <source>
        <dbReference type="Proteomes" id="UP000239089"/>
    </source>
</evidence>
<keyword evidence="1" id="KW-0175">Coiled coil</keyword>
<dbReference type="EMBL" id="NHSJ01000041">
    <property type="protein sequence ID" value="PPQ32273.1"/>
    <property type="molecule type" value="Genomic_DNA"/>
</dbReference>
<dbReference type="PROSITE" id="PS50112">
    <property type="entry name" value="PAS"/>
    <property type="match status" value="1"/>
</dbReference>
<proteinExistence type="predicted"/>
<dbReference type="Pfam" id="PF08448">
    <property type="entry name" value="PAS_4"/>
    <property type="match status" value="1"/>
</dbReference>
<dbReference type="InterPro" id="IPR002197">
    <property type="entry name" value="HTH_Fis"/>
</dbReference>
<evidence type="ECO:0000256" key="1">
    <source>
        <dbReference type="SAM" id="Coils"/>
    </source>
</evidence>
<dbReference type="InterPro" id="IPR013656">
    <property type="entry name" value="PAS_4"/>
</dbReference>
<dbReference type="CDD" id="cd00130">
    <property type="entry name" value="PAS"/>
    <property type="match status" value="1"/>
</dbReference>
<dbReference type="Proteomes" id="UP000239089">
    <property type="component" value="Unassembled WGS sequence"/>
</dbReference>
<dbReference type="SMART" id="SM00091">
    <property type="entry name" value="PAS"/>
    <property type="match status" value="2"/>
</dbReference>
<dbReference type="InterPro" id="IPR000014">
    <property type="entry name" value="PAS"/>
</dbReference>
<protein>
    <submittedName>
        <fullName evidence="3">Transcriptional regulator PpsR</fullName>
    </submittedName>
</protein>
<dbReference type="SUPFAM" id="SSF46689">
    <property type="entry name" value="Homeodomain-like"/>
    <property type="match status" value="1"/>
</dbReference>
<keyword evidence="4" id="KW-1185">Reference proteome</keyword>
<name>A0A2S6NCD2_9HYPH</name>
<reference evidence="3 4" key="1">
    <citation type="journal article" date="2018" name="Arch. Microbiol.">
        <title>New insights into the metabolic potential of the phototrophic purple bacterium Rhodopila globiformis DSM 161(T) from its draft genome sequence and evidence for a vanadium-dependent nitrogenase.</title>
        <authorList>
            <person name="Imhoff J.F."/>
            <person name="Rahn T."/>
            <person name="Kunzel S."/>
            <person name="Neulinger S.C."/>
        </authorList>
    </citation>
    <scope>NUCLEOTIDE SEQUENCE [LARGE SCALE GENOMIC DNA]</scope>
    <source>
        <strain evidence="3 4">DSM 16996</strain>
    </source>
</reference>
<dbReference type="OrthoDB" id="5499170at2"/>
<gene>
    <name evidence="3" type="ORF">CCR94_06395</name>
</gene>
<feature type="coiled-coil region" evidence="1">
    <location>
        <begin position="115"/>
        <end position="142"/>
    </location>
</feature>
<dbReference type="Gene3D" id="3.30.450.20">
    <property type="entry name" value="PAS domain"/>
    <property type="match status" value="3"/>
</dbReference>
<accession>A0A2S6NCD2</accession>